<evidence type="ECO:0000259" key="1">
    <source>
        <dbReference type="Pfam" id="PF03795"/>
    </source>
</evidence>
<comment type="caution">
    <text evidence="2">The sequence shown here is derived from an EMBL/GenBank/DDBJ whole genome shotgun (WGS) entry which is preliminary data.</text>
</comment>
<evidence type="ECO:0000313" key="3">
    <source>
        <dbReference type="Proteomes" id="UP000184267"/>
    </source>
</evidence>
<dbReference type="PANTHER" id="PTHR33606">
    <property type="entry name" value="PROTEIN YCII"/>
    <property type="match status" value="1"/>
</dbReference>
<dbReference type="OrthoDB" id="5519740at2759"/>
<proteinExistence type="predicted"/>
<dbReference type="Proteomes" id="UP000184267">
    <property type="component" value="Unassembled WGS sequence"/>
</dbReference>
<organism evidence="2 3">
    <name type="scientific">Trametes pubescens</name>
    <name type="common">White-rot fungus</name>
    <dbReference type="NCBI Taxonomy" id="154538"/>
    <lineage>
        <taxon>Eukaryota</taxon>
        <taxon>Fungi</taxon>
        <taxon>Dikarya</taxon>
        <taxon>Basidiomycota</taxon>
        <taxon>Agaricomycotina</taxon>
        <taxon>Agaricomycetes</taxon>
        <taxon>Polyporales</taxon>
        <taxon>Polyporaceae</taxon>
        <taxon>Trametes</taxon>
    </lineage>
</organism>
<dbReference type="SUPFAM" id="SSF54909">
    <property type="entry name" value="Dimeric alpha+beta barrel"/>
    <property type="match status" value="1"/>
</dbReference>
<name>A0A1M2VVJ1_TRAPU</name>
<dbReference type="AlphaFoldDB" id="A0A1M2VVJ1"/>
<accession>A0A1M2VVJ1</accession>
<dbReference type="OMA" id="FMILECD"/>
<feature type="domain" description="YCII-related" evidence="1">
    <location>
        <begin position="11"/>
        <end position="91"/>
    </location>
</feature>
<evidence type="ECO:0000313" key="2">
    <source>
        <dbReference type="EMBL" id="OJT11552.1"/>
    </source>
</evidence>
<dbReference type="PANTHER" id="PTHR33606:SF3">
    <property type="entry name" value="PROTEIN YCII"/>
    <property type="match status" value="1"/>
</dbReference>
<sequence>MPLFSIYAPDYTDEEAVQRRLAVRQTHLDTAAKNPSMKVGGAMLSPNDALDKPDVEKKMIGSFMILECDTYEDAKKMIEGDVYWTGNVVRKALVARSCVTQTSAHF</sequence>
<reference evidence="2 3" key="1">
    <citation type="submission" date="2016-10" db="EMBL/GenBank/DDBJ databases">
        <title>Genome sequence of the basidiomycete white-rot fungus Trametes pubescens.</title>
        <authorList>
            <person name="Makela M.R."/>
            <person name="Granchi Z."/>
            <person name="Peng M."/>
            <person name="De Vries R.P."/>
            <person name="Grigoriev I."/>
            <person name="Riley R."/>
            <person name="Hilden K."/>
        </authorList>
    </citation>
    <scope>NUCLEOTIDE SEQUENCE [LARGE SCALE GENOMIC DNA]</scope>
    <source>
        <strain evidence="2 3">FBCC735</strain>
    </source>
</reference>
<gene>
    <name evidence="2" type="ORF">TRAPUB_11917</name>
</gene>
<dbReference type="InterPro" id="IPR011008">
    <property type="entry name" value="Dimeric_a/b-barrel"/>
</dbReference>
<dbReference type="InterPro" id="IPR005545">
    <property type="entry name" value="YCII"/>
</dbReference>
<dbReference type="Gene3D" id="3.30.70.1060">
    <property type="entry name" value="Dimeric alpha+beta barrel"/>
    <property type="match status" value="1"/>
</dbReference>
<dbReference type="InterPro" id="IPR051807">
    <property type="entry name" value="Sec-metab_biosynth-assoc"/>
</dbReference>
<protein>
    <recommendedName>
        <fullName evidence="1">YCII-related domain-containing protein</fullName>
    </recommendedName>
</protein>
<dbReference type="EMBL" id="MNAD01000626">
    <property type="protein sequence ID" value="OJT11552.1"/>
    <property type="molecule type" value="Genomic_DNA"/>
</dbReference>
<keyword evidence="3" id="KW-1185">Reference proteome</keyword>
<dbReference type="Pfam" id="PF03795">
    <property type="entry name" value="YCII"/>
    <property type="match status" value="1"/>
</dbReference>